<gene>
    <name evidence="1" type="ORF">AHMF7616_00154</name>
</gene>
<sequence length="56" mass="6827">MRNTVIILPIELTFNYRYKERFNGTVVHNKLIRTPEPRTYPYMIIPDFGKYEYSLN</sequence>
<protein>
    <submittedName>
        <fullName evidence="1">Uncharacterized protein</fullName>
    </submittedName>
</protein>
<comment type="caution">
    <text evidence="1">The sequence shown here is derived from an EMBL/GenBank/DDBJ whole genome shotgun (WGS) entry which is preliminary data.</text>
</comment>
<proteinExistence type="predicted"/>
<reference evidence="1 2" key="1">
    <citation type="submission" date="2018-04" db="EMBL/GenBank/DDBJ databases">
        <title>Adhaeribacter sp. HMF7616 genome sequencing and assembly.</title>
        <authorList>
            <person name="Kang H."/>
            <person name="Kang J."/>
            <person name="Cha I."/>
            <person name="Kim H."/>
            <person name="Joh K."/>
        </authorList>
    </citation>
    <scope>NUCLEOTIDE SEQUENCE [LARGE SCALE GENOMIC DNA]</scope>
    <source>
        <strain evidence="1 2">HMF7616</strain>
    </source>
</reference>
<accession>A0A369QDE3</accession>
<name>A0A369QDE3_9BACT</name>
<dbReference type="Proteomes" id="UP000253919">
    <property type="component" value="Unassembled WGS sequence"/>
</dbReference>
<dbReference type="AlphaFoldDB" id="A0A369QDE3"/>
<evidence type="ECO:0000313" key="2">
    <source>
        <dbReference type="Proteomes" id="UP000253919"/>
    </source>
</evidence>
<dbReference type="EMBL" id="QASA01000001">
    <property type="protein sequence ID" value="RDC61575.1"/>
    <property type="molecule type" value="Genomic_DNA"/>
</dbReference>
<keyword evidence="2" id="KW-1185">Reference proteome</keyword>
<organism evidence="1 2">
    <name type="scientific">Adhaeribacter pallidiroseus</name>
    <dbReference type="NCBI Taxonomy" id="2072847"/>
    <lineage>
        <taxon>Bacteria</taxon>
        <taxon>Pseudomonadati</taxon>
        <taxon>Bacteroidota</taxon>
        <taxon>Cytophagia</taxon>
        <taxon>Cytophagales</taxon>
        <taxon>Hymenobacteraceae</taxon>
        <taxon>Adhaeribacter</taxon>
    </lineage>
</organism>
<evidence type="ECO:0000313" key="1">
    <source>
        <dbReference type="EMBL" id="RDC61575.1"/>
    </source>
</evidence>